<evidence type="ECO:0000256" key="2">
    <source>
        <dbReference type="RuleBase" id="RU003690"/>
    </source>
</evidence>
<name>A0AAQ3MT29_VIGMU</name>
<evidence type="ECO:0000313" key="4">
    <source>
        <dbReference type="Proteomes" id="UP001374535"/>
    </source>
</evidence>
<dbReference type="Pfam" id="PF00232">
    <property type="entry name" value="Glyco_hydro_1"/>
    <property type="match status" value="1"/>
</dbReference>
<dbReference type="Proteomes" id="UP001374535">
    <property type="component" value="Chromosome 9"/>
</dbReference>
<dbReference type="PANTHER" id="PTHR10353:SF327">
    <property type="entry name" value="GLYCOSIDE HYDROLASE FAMILY 1 PROTEIN"/>
    <property type="match status" value="1"/>
</dbReference>
<dbReference type="GO" id="GO:0008422">
    <property type="term" value="F:beta-glucosidase activity"/>
    <property type="evidence" value="ECO:0007669"/>
    <property type="project" value="TreeGrafter"/>
</dbReference>
<dbReference type="EMBL" id="CP144692">
    <property type="protein sequence ID" value="WVY96727.1"/>
    <property type="molecule type" value="Genomic_DNA"/>
</dbReference>
<proteinExistence type="inferred from homology"/>
<comment type="similarity">
    <text evidence="1 2">Belongs to the glycosyl hydrolase 1 family.</text>
</comment>
<feature type="non-terminal residue" evidence="3">
    <location>
        <position position="1"/>
    </location>
</feature>
<organism evidence="3 4">
    <name type="scientific">Vigna mungo</name>
    <name type="common">Black gram</name>
    <name type="synonym">Phaseolus mungo</name>
    <dbReference type="NCBI Taxonomy" id="3915"/>
    <lineage>
        <taxon>Eukaryota</taxon>
        <taxon>Viridiplantae</taxon>
        <taxon>Streptophyta</taxon>
        <taxon>Embryophyta</taxon>
        <taxon>Tracheophyta</taxon>
        <taxon>Spermatophyta</taxon>
        <taxon>Magnoliopsida</taxon>
        <taxon>eudicotyledons</taxon>
        <taxon>Gunneridae</taxon>
        <taxon>Pentapetalae</taxon>
        <taxon>rosids</taxon>
        <taxon>fabids</taxon>
        <taxon>Fabales</taxon>
        <taxon>Fabaceae</taxon>
        <taxon>Papilionoideae</taxon>
        <taxon>50 kb inversion clade</taxon>
        <taxon>NPAAA clade</taxon>
        <taxon>indigoferoid/millettioid clade</taxon>
        <taxon>Phaseoleae</taxon>
        <taxon>Vigna</taxon>
    </lineage>
</organism>
<sequence length="158" mass="18105">MLVAEDQAYETHTLIITQILWLISEGKVSRGVNKEGVNYCNNLINELLAKGLEPFVTTFHRDLPQALEDEYDSFLYPNIVNDFQDYAELCFKEFGDRVKHWIALNEPWTFSKYRYADGISPPARCSTWKNLSCTDGDSGLNQLLAHAAADNVYNTKYQ</sequence>
<keyword evidence="4" id="KW-1185">Reference proteome</keyword>
<dbReference type="AlphaFoldDB" id="A0AAQ3MT29"/>
<dbReference type="InterPro" id="IPR017853">
    <property type="entry name" value="GH"/>
</dbReference>
<dbReference type="SUPFAM" id="SSF51445">
    <property type="entry name" value="(Trans)glycosidases"/>
    <property type="match status" value="1"/>
</dbReference>
<gene>
    <name evidence="3" type="ORF">V8G54_028878</name>
</gene>
<accession>A0AAQ3MT29</accession>
<protein>
    <submittedName>
        <fullName evidence="3">Uncharacterized protein</fullName>
    </submittedName>
</protein>
<dbReference type="GO" id="GO:0005975">
    <property type="term" value="P:carbohydrate metabolic process"/>
    <property type="evidence" value="ECO:0007669"/>
    <property type="project" value="InterPro"/>
</dbReference>
<dbReference type="PANTHER" id="PTHR10353">
    <property type="entry name" value="GLYCOSYL HYDROLASE"/>
    <property type="match status" value="1"/>
</dbReference>
<dbReference type="Gene3D" id="3.20.20.80">
    <property type="entry name" value="Glycosidases"/>
    <property type="match status" value="1"/>
</dbReference>
<evidence type="ECO:0000256" key="1">
    <source>
        <dbReference type="ARBA" id="ARBA00010838"/>
    </source>
</evidence>
<dbReference type="InterPro" id="IPR001360">
    <property type="entry name" value="Glyco_hydro_1"/>
</dbReference>
<evidence type="ECO:0000313" key="3">
    <source>
        <dbReference type="EMBL" id="WVY96727.1"/>
    </source>
</evidence>
<reference evidence="3 4" key="1">
    <citation type="journal article" date="2023" name="Life. Sci Alliance">
        <title>Evolutionary insights into 3D genome organization and epigenetic landscape of Vigna mungo.</title>
        <authorList>
            <person name="Junaid A."/>
            <person name="Singh B."/>
            <person name="Bhatia S."/>
        </authorList>
    </citation>
    <scope>NUCLEOTIDE SEQUENCE [LARGE SCALE GENOMIC DNA]</scope>
    <source>
        <strain evidence="3">Urdbean</strain>
    </source>
</reference>